<sequence length="95" mass="11186">MKATSAMRIFPFSRSIHLVRDIHTNGVRHHWKAEAELYLLKVSTWTGDDEEPHPSRVTVHTIGWGRCLDEDPVQEMWRQAAEKIEKDHYHFHNGI</sequence>
<evidence type="ECO:0008006" key="3">
    <source>
        <dbReference type="Google" id="ProtNLM"/>
    </source>
</evidence>
<organism evidence="1 2">
    <name type="scientific">Nitratidesulfovibrio oxamicus</name>
    <dbReference type="NCBI Taxonomy" id="32016"/>
    <lineage>
        <taxon>Bacteria</taxon>
        <taxon>Pseudomonadati</taxon>
        <taxon>Thermodesulfobacteriota</taxon>
        <taxon>Desulfovibrionia</taxon>
        <taxon>Desulfovibrionales</taxon>
        <taxon>Desulfovibrionaceae</taxon>
        <taxon>Nitratidesulfovibrio</taxon>
    </lineage>
</organism>
<keyword evidence="2" id="KW-1185">Reference proteome</keyword>
<dbReference type="Proteomes" id="UP001194469">
    <property type="component" value="Unassembled WGS sequence"/>
</dbReference>
<protein>
    <recommendedName>
        <fullName evidence="3">Peptidase S1 domain-containing protein</fullName>
    </recommendedName>
</protein>
<evidence type="ECO:0000313" key="2">
    <source>
        <dbReference type="Proteomes" id="UP001194469"/>
    </source>
</evidence>
<reference evidence="1 2" key="1">
    <citation type="submission" date="2019-08" db="EMBL/GenBank/DDBJ databases">
        <authorList>
            <person name="Luo N."/>
        </authorList>
    </citation>
    <scope>NUCLEOTIDE SEQUENCE [LARGE SCALE GENOMIC DNA]</scope>
    <source>
        <strain evidence="1 2">NCIMB 9442</strain>
    </source>
</reference>
<dbReference type="EMBL" id="VRYY01000111">
    <property type="protein sequence ID" value="MBG3876413.1"/>
    <property type="molecule type" value="Genomic_DNA"/>
</dbReference>
<dbReference type="RefSeq" id="WP_051384305.1">
    <property type="nucleotide sequence ID" value="NZ_VRYY01000111.1"/>
</dbReference>
<name>A0ABS0J1V2_9BACT</name>
<gene>
    <name evidence="1" type="ORF">FVW20_05065</name>
</gene>
<comment type="caution">
    <text evidence="1">The sequence shown here is derived from an EMBL/GenBank/DDBJ whole genome shotgun (WGS) entry which is preliminary data.</text>
</comment>
<proteinExistence type="predicted"/>
<accession>A0ABS0J1V2</accession>
<evidence type="ECO:0000313" key="1">
    <source>
        <dbReference type="EMBL" id="MBG3876413.1"/>
    </source>
</evidence>